<dbReference type="EMBL" id="JBBKZV010000001">
    <property type="protein sequence ID" value="MEJ8821129.1"/>
    <property type="molecule type" value="Genomic_DNA"/>
</dbReference>
<evidence type="ECO:0000256" key="5">
    <source>
        <dbReference type="SAM" id="Phobius"/>
    </source>
</evidence>
<dbReference type="EC" id="2.1.1.334" evidence="6"/>
<organism evidence="6 7">
    <name type="scientific">Variovorax humicola</name>
    <dbReference type="NCBI Taxonomy" id="1769758"/>
    <lineage>
        <taxon>Bacteria</taxon>
        <taxon>Pseudomonadati</taxon>
        <taxon>Pseudomonadota</taxon>
        <taxon>Betaproteobacteria</taxon>
        <taxon>Burkholderiales</taxon>
        <taxon>Comamonadaceae</taxon>
        <taxon>Variovorax</taxon>
    </lineage>
</organism>
<evidence type="ECO:0000256" key="4">
    <source>
        <dbReference type="ARBA" id="ARBA00023136"/>
    </source>
</evidence>
<protein>
    <submittedName>
        <fullName evidence="6">Isoprenylcysteine carboxylmethyltransferase family protein</fullName>
        <ecNumber evidence="6">2.1.1.100</ecNumber>
        <ecNumber evidence="6">2.1.1.334</ecNumber>
    </submittedName>
</protein>
<name>A0ABU8VTK4_9BURK</name>
<keyword evidence="3 5" id="KW-1133">Transmembrane helix</keyword>
<reference evidence="6 7" key="1">
    <citation type="submission" date="2024-03" db="EMBL/GenBank/DDBJ databases">
        <title>Novel species of the genus Variovorax.</title>
        <authorList>
            <person name="Liu Q."/>
            <person name="Xin Y.-H."/>
        </authorList>
    </citation>
    <scope>NUCLEOTIDE SEQUENCE [LARGE SCALE GENOMIC DNA]</scope>
    <source>
        <strain evidence="6 7">KACC 18501</strain>
    </source>
</reference>
<keyword evidence="2 5" id="KW-0812">Transmembrane</keyword>
<dbReference type="Gene3D" id="1.20.120.1630">
    <property type="match status" value="1"/>
</dbReference>
<keyword evidence="6" id="KW-0489">Methyltransferase</keyword>
<comment type="caution">
    <text evidence="6">The sequence shown here is derived from an EMBL/GenBank/DDBJ whole genome shotgun (WGS) entry which is preliminary data.</text>
</comment>
<dbReference type="InterPro" id="IPR052527">
    <property type="entry name" value="Metal_cation-efflux_comp"/>
</dbReference>
<keyword evidence="7" id="KW-1185">Reference proteome</keyword>
<accession>A0ABU8VTK4</accession>
<dbReference type="RefSeq" id="WP_340362143.1">
    <property type="nucleotide sequence ID" value="NZ_JBBKZV010000001.1"/>
</dbReference>
<feature type="transmembrane region" description="Helical" evidence="5">
    <location>
        <begin position="65"/>
        <end position="84"/>
    </location>
</feature>
<keyword evidence="4 5" id="KW-0472">Membrane</keyword>
<feature type="transmembrane region" description="Helical" evidence="5">
    <location>
        <begin position="137"/>
        <end position="157"/>
    </location>
</feature>
<dbReference type="Pfam" id="PF04191">
    <property type="entry name" value="PEMT"/>
    <property type="match status" value="1"/>
</dbReference>
<evidence type="ECO:0000313" key="7">
    <source>
        <dbReference type="Proteomes" id="UP001363010"/>
    </source>
</evidence>
<dbReference type="EC" id="2.1.1.100" evidence="6"/>
<evidence type="ECO:0000256" key="1">
    <source>
        <dbReference type="ARBA" id="ARBA00004127"/>
    </source>
</evidence>
<dbReference type="PANTHER" id="PTHR43847:SF1">
    <property type="entry name" value="BLL3993 PROTEIN"/>
    <property type="match status" value="1"/>
</dbReference>
<evidence type="ECO:0000313" key="6">
    <source>
        <dbReference type="EMBL" id="MEJ8821129.1"/>
    </source>
</evidence>
<dbReference type="GO" id="GO:0032259">
    <property type="term" value="P:methylation"/>
    <property type="evidence" value="ECO:0007669"/>
    <property type="project" value="UniProtKB-KW"/>
</dbReference>
<proteinExistence type="predicted"/>
<evidence type="ECO:0000256" key="3">
    <source>
        <dbReference type="ARBA" id="ARBA00022989"/>
    </source>
</evidence>
<dbReference type="InterPro" id="IPR007318">
    <property type="entry name" value="Phopholipid_MeTrfase"/>
</dbReference>
<keyword evidence="6" id="KW-0808">Transferase</keyword>
<dbReference type="PANTHER" id="PTHR43847">
    <property type="entry name" value="BLL3993 PROTEIN"/>
    <property type="match status" value="1"/>
</dbReference>
<dbReference type="GO" id="GO:0004671">
    <property type="term" value="F:protein C-terminal S-isoprenylcysteine carboxyl O-methyltransferase activity"/>
    <property type="evidence" value="ECO:0007669"/>
    <property type="project" value="UniProtKB-EC"/>
</dbReference>
<dbReference type="Proteomes" id="UP001363010">
    <property type="component" value="Unassembled WGS sequence"/>
</dbReference>
<sequence>MFHAIAFAVAFIAGSAALLHVSRGALKRPGSHGFYRFFAWECILGLVLLNLPVWGDDPLAMHQLLSWLMLVASAWLPLHAVRLLKQVGKPTDERRDDALLGFEKTSALVTSGAFRYIRHPMYTALILLAWGAFLKQFSWIGLVLALAATALLFITALRDEQECLQHFGEAYRDYMRGTRRFIPYVL</sequence>
<evidence type="ECO:0000256" key="2">
    <source>
        <dbReference type="ARBA" id="ARBA00022692"/>
    </source>
</evidence>
<feature type="transmembrane region" description="Helical" evidence="5">
    <location>
        <begin position="34"/>
        <end position="53"/>
    </location>
</feature>
<gene>
    <name evidence="6" type="ORF">WKW80_03630</name>
</gene>
<comment type="subcellular location">
    <subcellularLocation>
        <location evidence="1">Endomembrane system</location>
        <topology evidence="1">Multi-pass membrane protein</topology>
    </subcellularLocation>
</comment>